<dbReference type="PANTHER" id="PTHR12526">
    <property type="entry name" value="GLYCOSYLTRANSFERASE"/>
    <property type="match status" value="1"/>
</dbReference>
<dbReference type="Gene3D" id="3.40.50.2000">
    <property type="entry name" value="Glycogen Phosphorylase B"/>
    <property type="match status" value="2"/>
</dbReference>
<evidence type="ECO:0000259" key="3">
    <source>
        <dbReference type="Pfam" id="PF00534"/>
    </source>
</evidence>
<accession>A0AA96J908</accession>
<dbReference type="Pfam" id="PF00534">
    <property type="entry name" value="Glycos_transf_1"/>
    <property type="match status" value="1"/>
</dbReference>
<evidence type="ECO:0000313" key="7">
    <source>
        <dbReference type="Proteomes" id="UP001304125"/>
    </source>
</evidence>
<dbReference type="KEGG" id="dcp:RN607_05215"/>
<protein>
    <submittedName>
        <fullName evidence="5">Glycosyltransferase</fullName>
        <ecNumber evidence="5">2.4.-.-</ecNumber>
    </submittedName>
</protein>
<dbReference type="AlphaFoldDB" id="A0AA96J908"/>
<dbReference type="EC" id="2.4.-.-" evidence="5"/>
<evidence type="ECO:0000256" key="1">
    <source>
        <dbReference type="ARBA" id="ARBA00022676"/>
    </source>
</evidence>
<evidence type="ECO:0000313" key="5">
    <source>
        <dbReference type="EMBL" id="WNM25513.1"/>
    </source>
</evidence>
<keyword evidence="7" id="KW-1185">Reference proteome</keyword>
<gene>
    <name evidence="5" type="ORF">RN606_05030</name>
    <name evidence="6" type="ORF">RN607_05215</name>
</gene>
<dbReference type="Proteomes" id="UP001304125">
    <property type="component" value="Chromosome"/>
</dbReference>
<dbReference type="RefSeq" id="WP_313500566.1">
    <property type="nucleotide sequence ID" value="NZ_CP134879.1"/>
</dbReference>
<dbReference type="EMBL" id="CP134880">
    <property type="protein sequence ID" value="WNM28404.1"/>
    <property type="molecule type" value="Genomic_DNA"/>
</dbReference>
<dbReference type="PANTHER" id="PTHR12526:SF584">
    <property type="entry name" value="GLYCOSYLTRANSFERASE"/>
    <property type="match status" value="1"/>
</dbReference>
<dbReference type="Pfam" id="PF13439">
    <property type="entry name" value="Glyco_transf_4"/>
    <property type="match status" value="1"/>
</dbReference>
<dbReference type="InterPro" id="IPR028098">
    <property type="entry name" value="Glyco_trans_4-like_N"/>
</dbReference>
<sequence>MRGVLVHEWLARAGGSENVFEAMSRIYPDEDMLCLWDDSDGRFEASRLRETWLARTPLRRSKALALPLMPLAWRTQRGPDYDWALISSHAFAHHVDFGRPDMPRFVYVHTPARYVWTPELDGRGSNLAVRAVAATLKGTDRRRALAGARLAANSAFVQERIARTWGVPARVIHPPVDVERIQSRDWAPTLDDDEARILDGLPDQFMLGASRFIPYKELDTVIRAGEACDMPVVLAGRGPELPRLQALADQATVPVTFVISPSNALLWALFRRAAVYVFPAVEDFGIMPVEAMAAGAPVVARDVGGTTESVVDGVTGALCGFESPASVKAAVERATATSLEDRLAHAQRFSQARFATEIREWVGA</sequence>
<dbReference type="GO" id="GO:0016757">
    <property type="term" value="F:glycosyltransferase activity"/>
    <property type="evidence" value="ECO:0007669"/>
    <property type="project" value="UniProtKB-KW"/>
</dbReference>
<feature type="domain" description="Glycosyltransferase subfamily 4-like N-terminal" evidence="4">
    <location>
        <begin position="33"/>
        <end position="180"/>
    </location>
</feature>
<evidence type="ECO:0000259" key="4">
    <source>
        <dbReference type="Pfam" id="PF13439"/>
    </source>
</evidence>
<evidence type="ECO:0000313" key="6">
    <source>
        <dbReference type="EMBL" id="WNM28404.1"/>
    </source>
</evidence>
<keyword evidence="1 5" id="KW-0328">Glycosyltransferase</keyword>
<dbReference type="InterPro" id="IPR001296">
    <property type="entry name" value="Glyco_trans_1"/>
</dbReference>
<evidence type="ECO:0000256" key="2">
    <source>
        <dbReference type="ARBA" id="ARBA00022679"/>
    </source>
</evidence>
<proteinExistence type="predicted"/>
<feature type="domain" description="Glycosyl transferase family 1" evidence="3">
    <location>
        <begin position="204"/>
        <end position="338"/>
    </location>
</feature>
<dbReference type="EMBL" id="CP134879">
    <property type="protein sequence ID" value="WNM25513.1"/>
    <property type="molecule type" value="Genomic_DNA"/>
</dbReference>
<accession>A0AA96FDN0</accession>
<reference evidence="5 7" key="1">
    <citation type="submission" date="2023-09" db="EMBL/GenBank/DDBJ databases">
        <title>Demequina sp. a novel bacteria isolated from Capsicum annuum.</title>
        <authorList>
            <person name="Humaira Z."/>
            <person name="Lee J."/>
            <person name="Cho D."/>
        </authorList>
    </citation>
    <scope>NUCLEOTIDE SEQUENCE [LARGE SCALE GENOMIC DNA]</scope>
    <source>
        <strain evidence="5 7">OYTSA14</strain>
        <strain evidence="6">PMTSA13</strain>
    </source>
</reference>
<keyword evidence="2 5" id="KW-0808">Transferase</keyword>
<organism evidence="5 7">
    <name type="scientific">Demequina capsici</name>
    <dbReference type="NCBI Taxonomy" id="3075620"/>
    <lineage>
        <taxon>Bacteria</taxon>
        <taxon>Bacillati</taxon>
        <taxon>Actinomycetota</taxon>
        <taxon>Actinomycetes</taxon>
        <taxon>Micrococcales</taxon>
        <taxon>Demequinaceae</taxon>
        <taxon>Demequina</taxon>
    </lineage>
</organism>
<name>A0AA96J908_9MICO</name>
<dbReference type="Proteomes" id="UP001303408">
    <property type="component" value="Chromosome"/>
</dbReference>
<dbReference type="SUPFAM" id="SSF53756">
    <property type="entry name" value="UDP-Glycosyltransferase/glycogen phosphorylase"/>
    <property type="match status" value="1"/>
</dbReference>